<dbReference type="PANTHER" id="PTHR47782:SF12">
    <property type="entry name" value="ZN(II)2CYS6 TRANSCRIPTION FACTOR (EUROFUNG)"/>
    <property type="match status" value="1"/>
</dbReference>
<dbReference type="Gene3D" id="4.10.240.10">
    <property type="entry name" value="Zn(2)-C6 fungal-type DNA-binding domain"/>
    <property type="match status" value="1"/>
</dbReference>
<keyword evidence="7" id="KW-0539">Nucleus</keyword>
<reference evidence="11 12" key="1">
    <citation type="submission" date="2016-05" db="EMBL/GenBank/DDBJ databases">
        <title>Comparative analysis of secretome profiles of manganese(II)-oxidizing ascomycete fungi.</title>
        <authorList>
            <consortium name="DOE Joint Genome Institute"/>
            <person name="Zeiner C.A."/>
            <person name="Purvine S.O."/>
            <person name="Zink E.M."/>
            <person name="Wu S."/>
            <person name="Pasa-Tolic L."/>
            <person name="Chaput D.L."/>
            <person name="Haridas S."/>
            <person name="Grigoriev I.V."/>
            <person name="Santelli C.M."/>
            <person name="Hansel C.M."/>
        </authorList>
    </citation>
    <scope>NUCLEOTIDE SEQUENCE [LARGE SCALE GENOMIC DNA]</scope>
    <source>
        <strain evidence="11 12">AP3s5-JAC2a</strain>
    </source>
</reference>
<evidence type="ECO:0000256" key="9">
    <source>
        <dbReference type="SAM" id="Phobius"/>
    </source>
</evidence>
<feature type="region of interest" description="Disordered" evidence="8">
    <location>
        <begin position="1"/>
        <end position="32"/>
    </location>
</feature>
<evidence type="ECO:0000256" key="5">
    <source>
        <dbReference type="ARBA" id="ARBA00023125"/>
    </source>
</evidence>
<feature type="transmembrane region" description="Helical" evidence="9">
    <location>
        <begin position="562"/>
        <end position="584"/>
    </location>
</feature>
<dbReference type="PANTHER" id="PTHR47782">
    <property type="entry name" value="ZN(II)2CYS6 TRANSCRIPTION FACTOR (EUROFUNG)-RELATED"/>
    <property type="match status" value="1"/>
</dbReference>
<dbReference type="OrthoDB" id="9970124at2759"/>
<proteinExistence type="predicted"/>
<dbReference type="GO" id="GO:0000981">
    <property type="term" value="F:DNA-binding transcription factor activity, RNA polymerase II-specific"/>
    <property type="evidence" value="ECO:0007669"/>
    <property type="project" value="InterPro"/>
</dbReference>
<evidence type="ECO:0000256" key="3">
    <source>
        <dbReference type="ARBA" id="ARBA00022833"/>
    </source>
</evidence>
<keyword evidence="4" id="KW-0805">Transcription regulation</keyword>
<dbReference type="InterPro" id="IPR036864">
    <property type="entry name" value="Zn2-C6_fun-type_DNA-bd_sf"/>
</dbReference>
<feature type="domain" description="Zn(2)-C6 fungal-type" evidence="10">
    <location>
        <begin position="29"/>
        <end position="59"/>
    </location>
</feature>
<dbReference type="Proteomes" id="UP000077069">
    <property type="component" value="Unassembled WGS sequence"/>
</dbReference>
<dbReference type="InterPro" id="IPR052202">
    <property type="entry name" value="Yeast_MetPath_Reg"/>
</dbReference>
<dbReference type="GO" id="GO:0005634">
    <property type="term" value="C:nucleus"/>
    <property type="evidence" value="ECO:0007669"/>
    <property type="project" value="UniProtKB-SubCell"/>
</dbReference>
<gene>
    <name evidence="11" type="ORF">CC84DRAFT_1228891</name>
</gene>
<dbReference type="GO" id="GO:0008270">
    <property type="term" value="F:zinc ion binding"/>
    <property type="evidence" value="ECO:0007669"/>
    <property type="project" value="InterPro"/>
</dbReference>
<dbReference type="SMART" id="SM00066">
    <property type="entry name" value="GAL4"/>
    <property type="match status" value="1"/>
</dbReference>
<dbReference type="GeneID" id="28767139"/>
<keyword evidence="5" id="KW-0238">DNA-binding</keyword>
<dbReference type="PROSITE" id="PS00463">
    <property type="entry name" value="ZN2_CY6_FUNGAL_1"/>
    <property type="match status" value="1"/>
</dbReference>
<dbReference type="PROSITE" id="PS50048">
    <property type="entry name" value="ZN2_CY6_FUNGAL_2"/>
    <property type="match status" value="1"/>
</dbReference>
<feature type="region of interest" description="Disordered" evidence="8">
    <location>
        <begin position="51"/>
        <end position="70"/>
    </location>
</feature>
<feature type="compositionally biased region" description="Polar residues" evidence="8">
    <location>
        <begin position="55"/>
        <end position="70"/>
    </location>
</feature>
<feature type="compositionally biased region" description="Polar residues" evidence="8">
    <location>
        <begin position="120"/>
        <end position="134"/>
    </location>
</feature>
<keyword evidence="12" id="KW-1185">Reference proteome</keyword>
<dbReference type="Pfam" id="PF04082">
    <property type="entry name" value="Fungal_trans"/>
    <property type="match status" value="1"/>
</dbReference>
<dbReference type="Pfam" id="PF00172">
    <property type="entry name" value="Zn_clus"/>
    <property type="match status" value="1"/>
</dbReference>
<dbReference type="InterPro" id="IPR007219">
    <property type="entry name" value="XnlR_reg_dom"/>
</dbReference>
<dbReference type="AlphaFoldDB" id="A0A177C2L8"/>
<evidence type="ECO:0000259" key="10">
    <source>
        <dbReference type="PROSITE" id="PS50048"/>
    </source>
</evidence>
<evidence type="ECO:0000256" key="7">
    <source>
        <dbReference type="ARBA" id="ARBA00023242"/>
    </source>
</evidence>
<evidence type="ECO:0000256" key="8">
    <source>
        <dbReference type="SAM" id="MobiDB-lite"/>
    </source>
</evidence>
<dbReference type="GO" id="GO:0043565">
    <property type="term" value="F:sequence-specific DNA binding"/>
    <property type="evidence" value="ECO:0007669"/>
    <property type="project" value="TreeGrafter"/>
</dbReference>
<comment type="subcellular location">
    <subcellularLocation>
        <location evidence="1">Nucleus</location>
    </subcellularLocation>
</comment>
<keyword evidence="2" id="KW-0479">Metal-binding</keyword>
<accession>A0A177C2L8</accession>
<dbReference type="SUPFAM" id="SSF57701">
    <property type="entry name" value="Zn2/Cys6 DNA-binding domain"/>
    <property type="match status" value="1"/>
</dbReference>
<feature type="compositionally biased region" description="Basic and acidic residues" evidence="8">
    <location>
        <begin position="90"/>
        <end position="100"/>
    </location>
</feature>
<dbReference type="GO" id="GO:0045944">
    <property type="term" value="P:positive regulation of transcription by RNA polymerase II"/>
    <property type="evidence" value="ECO:0007669"/>
    <property type="project" value="TreeGrafter"/>
</dbReference>
<evidence type="ECO:0000313" key="12">
    <source>
        <dbReference type="Proteomes" id="UP000077069"/>
    </source>
</evidence>
<dbReference type="SMART" id="SM00906">
    <property type="entry name" value="Fungal_trans"/>
    <property type="match status" value="1"/>
</dbReference>
<feature type="region of interest" description="Disordered" evidence="8">
    <location>
        <begin position="87"/>
        <end position="134"/>
    </location>
</feature>
<feature type="compositionally biased region" description="Basic and acidic residues" evidence="8">
    <location>
        <begin position="20"/>
        <end position="32"/>
    </location>
</feature>
<evidence type="ECO:0000313" key="11">
    <source>
        <dbReference type="EMBL" id="OAG01686.1"/>
    </source>
</evidence>
<keyword evidence="9" id="KW-0812">Transmembrane</keyword>
<dbReference type="CDD" id="cd12148">
    <property type="entry name" value="fungal_TF_MHR"/>
    <property type="match status" value="1"/>
</dbReference>
<sequence length="682" mass="76304">MNNATTGSSCASHSPDLDEENPRKRQRTACDRCKTRKQRCDNEYPRCSNCAKSGATCSRPPQQDLPRSSYTRALEDQVAYLETRLTMVERQQHPGRRDYDQEPGANYSSPPDHRLVAGRGQQTSQVQTPGPRTPQIQQNVADIVGILSLGSGNTETSSYVGSSSGYALATDLGRMVQATAWNKALWVPAIASDGAEARFTGGQSTRRITLQELQSNKAEPPSEVLGAKLIKAYLSRIHPRFPFLFRSDVWEAHRCRYTLGKPATRNTDRSTPQYSSVAYETDGFTLFVLYMVYAIGALNLRLTEDYRDTSPEQFYVFAMQHVASVREASSVHNLEATVLLILYHLRSESRNGLWHLTGLAMRTVTDIGLHRAASTHGLPAFETQIRRRLFWSIYSLESILAGTLGRPVSLSDSDIDQPLPASIDDDDRLANVSPETLLTSAIPEQQALPPTNMSQFILLAQLHIFEARIQRKVYRVDKSTIALLPKMHRLMNDLESWRNNVLPTLQACEHDRVLLHYYRNVRLLLQPFLAILDPSSEPFRKAAIAAGQICQIHKRFHQAPEYGHSFIAVHTAFVSGITLLYVLWRGKDRLWTIGISNDIRAASCVLSIMGERAPWIRRFRDTFDVLVEATMAALQGASEHAESQMGGGYAAQSQADFSLFDHLDLADPGALDMARELTGWIT</sequence>
<dbReference type="EMBL" id="KV441557">
    <property type="protein sequence ID" value="OAG01686.1"/>
    <property type="molecule type" value="Genomic_DNA"/>
</dbReference>
<dbReference type="RefSeq" id="XP_018032051.1">
    <property type="nucleotide sequence ID" value="XM_018183653.1"/>
</dbReference>
<evidence type="ECO:0000256" key="1">
    <source>
        <dbReference type="ARBA" id="ARBA00004123"/>
    </source>
</evidence>
<keyword evidence="9" id="KW-1133">Transmembrane helix</keyword>
<dbReference type="GO" id="GO:0006351">
    <property type="term" value="P:DNA-templated transcription"/>
    <property type="evidence" value="ECO:0007669"/>
    <property type="project" value="InterPro"/>
</dbReference>
<dbReference type="CDD" id="cd00067">
    <property type="entry name" value="GAL4"/>
    <property type="match status" value="1"/>
</dbReference>
<keyword evidence="6" id="KW-0804">Transcription</keyword>
<protein>
    <recommendedName>
        <fullName evidence="10">Zn(2)-C6 fungal-type domain-containing protein</fullName>
    </recommendedName>
</protein>
<dbReference type="InParanoid" id="A0A177C2L8"/>
<organism evidence="11 12">
    <name type="scientific">Paraphaeosphaeria sporulosa</name>
    <dbReference type="NCBI Taxonomy" id="1460663"/>
    <lineage>
        <taxon>Eukaryota</taxon>
        <taxon>Fungi</taxon>
        <taxon>Dikarya</taxon>
        <taxon>Ascomycota</taxon>
        <taxon>Pezizomycotina</taxon>
        <taxon>Dothideomycetes</taxon>
        <taxon>Pleosporomycetidae</taxon>
        <taxon>Pleosporales</taxon>
        <taxon>Massarineae</taxon>
        <taxon>Didymosphaeriaceae</taxon>
        <taxon>Paraphaeosphaeria</taxon>
    </lineage>
</organism>
<evidence type="ECO:0000256" key="2">
    <source>
        <dbReference type="ARBA" id="ARBA00022723"/>
    </source>
</evidence>
<keyword evidence="3" id="KW-0862">Zinc</keyword>
<evidence type="ECO:0000256" key="6">
    <source>
        <dbReference type="ARBA" id="ARBA00023163"/>
    </source>
</evidence>
<dbReference type="InterPro" id="IPR001138">
    <property type="entry name" value="Zn2Cys6_DnaBD"/>
</dbReference>
<evidence type="ECO:0000256" key="4">
    <source>
        <dbReference type="ARBA" id="ARBA00023015"/>
    </source>
</evidence>
<name>A0A177C2L8_9PLEO</name>
<keyword evidence="9" id="KW-0472">Membrane</keyword>
<feature type="compositionally biased region" description="Polar residues" evidence="8">
    <location>
        <begin position="1"/>
        <end position="12"/>
    </location>
</feature>